<dbReference type="SUPFAM" id="SSF63829">
    <property type="entry name" value="Calcium-dependent phosphotriesterase"/>
    <property type="match status" value="1"/>
</dbReference>
<dbReference type="PANTHER" id="PTHR35340">
    <property type="entry name" value="PQQ ENZYME REPEAT PROTEIN-RELATED"/>
    <property type="match status" value="1"/>
</dbReference>
<keyword evidence="1" id="KW-0472">Membrane</keyword>
<keyword evidence="2" id="KW-0732">Signal</keyword>
<reference evidence="3" key="2">
    <citation type="journal article" date="2023" name="IMA Fungus">
        <title>Comparative genomic study of the Penicillium genus elucidates a diverse pangenome and 15 lateral gene transfer events.</title>
        <authorList>
            <person name="Petersen C."/>
            <person name="Sorensen T."/>
            <person name="Nielsen M.R."/>
            <person name="Sondergaard T.E."/>
            <person name="Sorensen J.L."/>
            <person name="Fitzpatrick D.A."/>
            <person name="Frisvad J.C."/>
            <person name="Nielsen K.L."/>
        </authorList>
    </citation>
    <scope>NUCLEOTIDE SEQUENCE</scope>
    <source>
        <strain evidence="3">IBT 30761</strain>
    </source>
</reference>
<evidence type="ECO:0000313" key="4">
    <source>
        <dbReference type="Proteomes" id="UP001149074"/>
    </source>
</evidence>
<name>A0A9W9EQZ3_9EURO</name>
<reference evidence="3" key="1">
    <citation type="submission" date="2022-11" db="EMBL/GenBank/DDBJ databases">
        <authorList>
            <person name="Petersen C."/>
        </authorList>
    </citation>
    <scope>NUCLEOTIDE SEQUENCE</scope>
    <source>
        <strain evidence="3">IBT 30761</strain>
    </source>
</reference>
<comment type="caution">
    <text evidence="3">The sequence shown here is derived from an EMBL/GenBank/DDBJ whole genome shotgun (WGS) entry which is preliminary data.</text>
</comment>
<organism evidence="3 4">
    <name type="scientific">Penicillium argentinense</name>
    <dbReference type="NCBI Taxonomy" id="1131581"/>
    <lineage>
        <taxon>Eukaryota</taxon>
        <taxon>Fungi</taxon>
        <taxon>Dikarya</taxon>
        <taxon>Ascomycota</taxon>
        <taxon>Pezizomycotina</taxon>
        <taxon>Eurotiomycetes</taxon>
        <taxon>Eurotiomycetidae</taxon>
        <taxon>Eurotiales</taxon>
        <taxon>Aspergillaceae</taxon>
        <taxon>Penicillium</taxon>
    </lineage>
</organism>
<dbReference type="InterPro" id="IPR053143">
    <property type="entry name" value="Arylsulfate_ST"/>
</dbReference>
<keyword evidence="1" id="KW-0812">Transmembrane</keyword>
<protein>
    <recommendedName>
        <fullName evidence="5">ASST-domain-containing protein</fullName>
    </recommendedName>
</protein>
<accession>A0A9W9EQZ3</accession>
<keyword evidence="1" id="KW-1133">Transmembrane helix</keyword>
<evidence type="ECO:0000256" key="1">
    <source>
        <dbReference type="SAM" id="Phobius"/>
    </source>
</evidence>
<sequence length="628" mass="71145">MIWSSLLLLLAHYAVAWQHTDDDFMSFRTLPDVKAVKFDIEHLDRDRTSPGYWFVSPYLRIAPDGPTGVFEGFQIGPHIYDQEGRLVWTGSPMFDNRNVFDFKAINSIGNETYISLIQQYTFDGSHKGYGLVLDSSFQTVRKVPLREDLGSFDIHEFNVLDNGRTAVVTVYLTEDIDLTAFNRPTERTSLEIGGFAELDLVTAEVLHEWKSYDQVPLAETVHYSKWSKVEGPPGWDYVHINSVDKNAAGDYLLSMRFTNTIYLVSGADGRILWRLGGQRNGDFDQDFSFSKQHDAKFLSSEGTHHVISLLNNASDEEFSEEDISSALIIEIETGTTPMTARVLRRYNRPDGDLTRLRGNAQVLPDKNMFVCWSQGGYISEFTEDGELVMSARFTSPRFSNYRAYKFEFTGRPTIPPDMVAAVHATDDTNLVTTIWVSWNGATEVDVWRFYARRSQFDEPVYVGNATKHDFETIFIARGYLDWITAEAVDREGNVLGSSNIHRTDFPNWHFVGWMGFGGIPKPQDPGRMYPNGDGIPDEKVIDLSPTASSDDGTARAQVIKATQLLSKTQETVRSIGGVFTLILLLAMMSGIMAGYMLIRGWRVCSYQQVRLEEGLPDEETRLWRSHDD</sequence>
<dbReference type="PANTHER" id="PTHR35340:SF8">
    <property type="entry name" value="ASST-DOMAIN-CONTAINING PROTEIN"/>
    <property type="match status" value="1"/>
</dbReference>
<evidence type="ECO:0000256" key="2">
    <source>
        <dbReference type="SAM" id="SignalP"/>
    </source>
</evidence>
<feature type="chain" id="PRO_5040949054" description="ASST-domain-containing protein" evidence="2">
    <location>
        <begin position="17"/>
        <end position="628"/>
    </location>
</feature>
<dbReference type="Proteomes" id="UP001149074">
    <property type="component" value="Unassembled WGS sequence"/>
</dbReference>
<gene>
    <name evidence="3" type="ORF">N7532_010985</name>
</gene>
<proteinExistence type="predicted"/>
<dbReference type="RefSeq" id="XP_056470892.1">
    <property type="nucleotide sequence ID" value="XM_056623476.1"/>
</dbReference>
<dbReference type="Pfam" id="PF14269">
    <property type="entry name" value="Arylsulfotran_2"/>
    <property type="match status" value="1"/>
</dbReference>
<dbReference type="InterPro" id="IPR039535">
    <property type="entry name" value="ASST-like"/>
</dbReference>
<feature type="signal peptide" evidence="2">
    <location>
        <begin position="1"/>
        <end position="16"/>
    </location>
</feature>
<dbReference type="GeneID" id="81362455"/>
<dbReference type="AlphaFoldDB" id="A0A9W9EQZ3"/>
<dbReference type="EMBL" id="JAPQKI010000010">
    <property type="protein sequence ID" value="KAJ5086214.1"/>
    <property type="molecule type" value="Genomic_DNA"/>
</dbReference>
<keyword evidence="4" id="KW-1185">Reference proteome</keyword>
<dbReference type="OrthoDB" id="5427350at2759"/>
<evidence type="ECO:0000313" key="3">
    <source>
        <dbReference type="EMBL" id="KAJ5086214.1"/>
    </source>
</evidence>
<evidence type="ECO:0008006" key="5">
    <source>
        <dbReference type="Google" id="ProtNLM"/>
    </source>
</evidence>
<feature type="transmembrane region" description="Helical" evidence="1">
    <location>
        <begin position="575"/>
        <end position="598"/>
    </location>
</feature>